<evidence type="ECO:0000313" key="2">
    <source>
        <dbReference type="Proteomes" id="UP001139408"/>
    </source>
</evidence>
<comment type="caution">
    <text evidence="1">The sequence shown here is derived from an EMBL/GenBank/DDBJ whole genome shotgun (WGS) entry which is preliminary data.</text>
</comment>
<keyword evidence="2" id="KW-1185">Reference proteome</keyword>
<protein>
    <submittedName>
        <fullName evidence="1">Uncharacterized protein</fullName>
    </submittedName>
</protein>
<sequence length="49" mass="5688">MEEIKSQLEKWVLAAKQEPERNAKAVVRRLLKIETKSHYVESKDLPPIG</sequence>
<proteinExistence type="predicted"/>
<dbReference type="Proteomes" id="UP001139408">
    <property type="component" value="Unassembled WGS sequence"/>
</dbReference>
<accession>A0A9X1ZGD5</accession>
<name>A0A9X1ZGD5_9GAMM</name>
<dbReference type="RefSeq" id="WP_188925727.1">
    <property type="nucleotide sequence ID" value="NZ_BMQI01000030.1"/>
</dbReference>
<reference evidence="1" key="1">
    <citation type="submission" date="2022-01" db="EMBL/GenBank/DDBJ databases">
        <title>Whole genome-based taxonomy of the Shewanellaceae.</title>
        <authorList>
            <person name="Martin-Rodriguez A.J."/>
        </authorList>
    </citation>
    <scope>NUCLEOTIDE SEQUENCE</scope>
    <source>
        <strain evidence="1">DSM 23803</strain>
    </source>
</reference>
<dbReference type="AlphaFoldDB" id="A0A9X1ZGD5"/>
<gene>
    <name evidence="1" type="ORF">L2749_14115</name>
</gene>
<organism evidence="1 2">
    <name type="scientific">Shewanella algicola</name>
    <dbReference type="NCBI Taxonomy" id="640633"/>
    <lineage>
        <taxon>Bacteria</taxon>
        <taxon>Pseudomonadati</taxon>
        <taxon>Pseudomonadota</taxon>
        <taxon>Gammaproteobacteria</taxon>
        <taxon>Alteromonadales</taxon>
        <taxon>Shewanellaceae</taxon>
        <taxon>Shewanella</taxon>
    </lineage>
</organism>
<dbReference type="EMBL" id="JAKILJ010000032">
    <property type="protein sequence ID" value="MCL1106378.1"/>
    <property type="molecule type" value="Genomic_DNA"/>
</dbReference>
<evidence type="ECO:0000313" key="1">
    <source>
        <dbReference type="EMBL" id="MCL1106378.1"/>
    </source>
</evidence>